<dbReference type="GO" id="GO:1990904">
    <property type="term" value="C:ribonucleoprotein complex"/>
    <property type="evidence" value="ECO:0007669"/>
    <property type="project" value="UniProtKB-KW"/>
</dbReference>
<dbReference type="Pfam" id="PF21138">
    <property type="entry name" value="SMUBP-2_HCS1_1B"/>
    <property type="match status" value="1"/>
</dbReference>
<feature type="domain" description="R3H" evidence="35">
    <location>
        <begin position="706"/>
        <end position="770"/>
    </location>
</feature>
<keyword evidence="20" id="KW-0010">Activator</keyword>
<dbReference type="InterPro" id="IPR035896">
    <property type="entry name" value="AN1-like_Znf"/>
</dbReference>
<feature type="region of interest" description="Disordered" evidence="33">
    <location>
        <begin position="640"/>
        <end position="706"/>
    </location>
</feature>
<dbReference type="Pfam" id="PF01424">
    <property type="entry name" value="R3H"/>
    <property type="match status" value="1"/>
</dbReference>
<feature type="coiled-coil region" evidence="32">
    <location>
        <begin position="278"/>
        <end position="321"/>
    </location>
</feature>
<evidence type="ECO:0000256" key="9">
    <source>
        <dbReference type="ARBA" id="ARBA00022723"/>
    </source>
</evidence>
<dbReference type="FunFam" id="4.10.1110.10:FF:000002">
    <property type="entry name" value="Immunoglobulin mu DNA-binding protein 2"/>
    <property type="match status" value="1"/>
</dbReference>
<dbReference type="InterPro" id="IPR000058">
    <property type="entry name" value="Znf_AN1"/>
</dbReference>
<keyword evidence="18" id="KW-0805">Transcription regulation</keyword>
<evidence type="ECO:0000256" key="6">
    <source>
        <dbReference type="ARBA" id="ARBA00012552"/>
    </source>
</evidence>
<dbReference type="InterPro" id="IPR004483">
    <property type="entry name" value="SMUBP-2/Hcs1-like"/>
</dbReference>
<dbReference type="AlphaFoldDB" id="A0A3N0YAK5"/>
<feature type="domain" description="AN1-type" evidence="34">
    <location>
        <begin position="886"/>
        <end position="935"/>
    </location>
</feature>
<keyword evidence="9" id="KW-0479">Metal-binding</keyword>
<evidence type="ECO:0000256" key="14">
    <source>
        <dbReference type="ARBA" id="ARBA00022833"/>
    </source>
</evidence>
<dbReference type="GO" id="GO:0005737">
    <property type="term" value="C:cytoplasm"/>
    <property type="evidence" value="ECO:0007669"/>
    <property type="project" value="UniProtKB-SubCell"/>
</dbReference>
<dbReference type="SUPFAM" id="SSF82708">
    <property type="entry name" value="R3H domain"/>
    <property type="match status" value="1"/>
</dbReference>
<evidence type="ECO:0000256" key="4">
    <source>
        <dbReference type="ARBA" id="ARBA00007913"/>
    </source>
</evidence>
<evidence type="ECO:0000256" key="25">
    <source>
        <dbReference type="ARBA" id="ARBA00048432"/>
    </source>
</evidence>
<dbReference type="FunFam" id="3.40.50.300:FF:001146">
    <property type="entry name" value="DNA-binding protein SMUBP-2 isoform X1"/>
    <property type="match status" value="1"/>
</dbReference>
<comment type="catalytic activity">
    <reaction evidence="26">
        <text>ATP + H2O = ADP + phosphate + H(+)</text>
        <dbReference type="Rhea" id="RHEA:13065"/>
        <dbReference type="ChEBI" id="CHEBI:15377"/>
        <dbReference type="ChEBI" id="CHEBI:15378"/>
        <dbReference type="ChEBI" id="CHEBI:30616"/>
        <dbReference type="ChEBI" id="CHEBI:43474"/>
        <dbReference type="ChEBI" id="CHEBI:456216"/>
        <dbReference type="EC" id="3.6.4.13"/>
    </reaction>
    <physiologicalReaction direction="left-to-right" evidence="26">
        <dbReference type="Rhea" id="RHEA:13066"/>
    </physiologicalReaction>
</comment>
<dbReference type="InterPro" id="IPR001374">
    <property type="entry name" value="R3H_dom"/>
</dbReference>
<evidence type="ECO:0000256" key="28">
    <source>
        <dbReference type="ARBA" id="ARBA00065318"/>
    </source>
</evidence>
<evidence type="ECO:0000313" key="36">
    <source>
        <dbReference type="EMBL" id="ROL43266.1"/>
    </source>
</evidence>
<evidence type="ECO:0000259" key="35">
    <source>
        <dbReference type="PROSITE" id="PS51061"/>
    </source>
</evidence>
<evidence type="ECO:0000256" key="5">
    <source>
        <dbReference type="ARBA" id="ARBA00012551"/>
    </source>
</evidence>
<evidence type="ECO:0000256" key="30">
    <source>
        <dbReference type="ARBA" id="ARBA00082678"/>
    </source>
</evidence>
<dbReference type="GO" id="GO:0005524">
    <property type="term" value="F:ATP binding"/>
    <property type="evidence" value="ECO:0007669"/>
    <property type="project" value="UniProtKB-KW"/>
</dbReference>
<dbReference type="FunFam" id="2.40.30.270:FF:000001">
    <property type="entry name" value="Immunoglobulin mu DNA-binding protein 2"/>
    <property type="match status" value="1"/>
</dbReference>
<evidence type="ECO:0000256" key="16">
    <source>
        <dbReference type="ARBA" id="ARBA00022884"/>
    </source>
</evidence>
<dbReference type="PROSITE" id="PS51039">
    <property type="entry name" value="ZF_AN1"/>
    <property type="match status" value="1"/>
</dbReference>
<dbReference type="Gene3D" id="3.30.1370.50">
    <property type="entry name" value="R3H-like domain"/>
    <property type="match status" value="1"/>
</dbReference>
<dbReference type="InterPro" id="IPR048761">
    <property type="entry name" value="SMUBP-2_HCS1_1B"/>
</dbReference>
<evidence type="ECO:0000256" key="22">
    <source>
        <dbReference type="ARBA" id="ARBA00023242"/>
    </source>
</evidence>
<keyword evidence="19 36" id="KW-0238">DNA-binding</keyword>
<dbReference type="SMART" id="SM00154">
    <property type="entry name" value="ZnF_AN1"/>
    <property type="match status" value="1"/>
</dbReference>
<dbReference type="Pfam" id="PF13086">
    <property type="entry name" value="AAA_11"/>
    <property type="match status" value="1"/>
</dbReference>
<sequence length="988" mass="109907">MEVENFVSKTLELLQEEREAELEETRAWQENLSHKNLQHKGVFLVKLQIGSQHTGMYGRCLVVFEPRKSIGPSILPSNTFGPGDIIGLYQSEGEPSQLGSGVVTRVTQASLTVAFDDTQDSINLDRDGLYNLMKLANDVTYRRLSNALKSLNGYSSGPASHLISVLFGYSEPGILSHQNVLEFSNTGLDTSQKEAVSFAISQKDVAIIHGPPGTGKTTTVVEILCCAPSNVAVDNLVERLVKSKVKVLRLGHPARLLESIQKHSLDAVLAHSDNTNIISDIRKDMDKAFNEMKKTRDKGQRSNLKREIKDLRRELRTREETAITQILKRADVILATNTGASDDGPLKHLPKDHFDLVVIDECAQALESSCWITLLKARKCILAGDYKQLPPTIKSQSAASKGLSVSLMERLIKKYGDSVVRMLTTQYRMNSAIMQWASEQMYQGKLIAHPSVEKHLLRDLAGVADVEETRIPLLLIDTAGCGLNEMEDTDEQSKGNQGEVDIVALHIKALSEAGVQVKDIAIIAPYNLQVDLLRQKLSHKYTELEIKSVDGFQGREKEAVVLSLVRSNRKGEVGFLAEDRRINVAVTRARRQLTVVCDSQTVRNHDFLKSLVDYMSEHGEVRTGFEYLEDCVAQNYTRDEKDKRVKAKDTVSAKQKPKNQGKKAEQEHKKSANNKSSGASQSSVQPDQHKNTSSLHSKPKDADQTQNMRKEIQEQLLNFLKDPNKTELQFPSTLNSHDRLIVHELSEEMGLRHGSQGEGKNRCVTVSRPKSGPKKPVKEPEQPDVTGCTAAKLQEESQKVSSEPAVDLKSLHLERMRREQQKREEKKQQKQQSMRLEPDFNASKNQPVKKPKGTSKGNTKIKAGVTAIAAAASADGDFDALIDAVVKADSVCSFVKCKASVLTLGQLCLYCNRQYCLSHHIPEVHGCGDKAKAQARMRISKEGVLYAGSGQKDKSMDPNKKAYLQRKLNSKLKDMASQRKTKDKDKEN</sequence>
<comment type="function">
    <text evidence="27">5' to 3' helicase that unwinds RNA and DNA duplexes in an ATP-dependent reaction. Specific to 5'-phosphorylated single-stranded guanine-rich sequences. May play a role in RNA metabolism, ribosome biogenesis or initiation of translation. May play a role in regulation of transcription. Interacts with tRNA-Tyr.</text>
</comment>
<evidence type="ECO:0000256" key="19">
    <source>
        <dbReference type="ARBA" id="ARBA00023125"/>
    </source>
</evidence>
<dbReference type="GO" id="GO:0003724">
    <property type="term" value="F:RNA helicase activity"/>
    <property type="evidence" value="ECO:0007669"/>
    <property type="project" value="UniProtKB-EC"/>
</dbReference>
<dbReference type="InterPro" id="IPR036867">
    <property type="entry name" value="R3H_dom_sf"/>
</dbReference>
<dbReference type="InterPro" id="IPR050534">
    <property type="entry name" value="Coronavir_polyprotein_1ab"/>
</dbReference>
<dbReference type="PANTHER" id="PTHR43788">
    <property type="entry name" value="DNA2/NAM7 HELICASE FAMILY MEMBER"/>
    <property type="match status" value="1"/>
</dbReference>
<keyword evidence="21" id="KW-0804">Transcription</keyword>
<evidence type="ECO:0000256" key="7">
    <source>
        <dbReference type="ARBA" id="ARBA00022490"/>
    </source>
</evidence>
<keyword evidence="11 31" id="KW-0863">Zinc-finger</keyword>
<dbReference type="EC" id="3.6.4.13" evidence="6"/>
<dbReference type="InterPro" id="IPR003593">
    <property type="entry name" value="AAA+_ATPase"/>
</dbReference>
<evidence type="ECO:0000313" key="37">
    <source>
        <dbReference type="Proteomes" id="UP000281406"/>
    </source>
</evidence>
<comment type="similarity">
    <text evidence="4">Belongs to the DNA2/NAM7 helicase family.</text>
</comment>
<keyword evidence="7" id="KW-0963">Cytoplasm</keyword>
<dbReference type="Gene3D" id="4.10.1110.10">
    <property type="entry name" value="AN1-like Zinc finger"/>
    <property type="match status" value="1"/>
</dbReference>
<keyword evidence="10" id="KW-0547">Nucleotide-binding</keyword>
<dbReference type="PANTHER" id="PTHR43788:SF8">
    <property type="entry name" value="DNA-BINDING PROTEIN SMUBP-2"/>
    <property type="match status" value="1"/>
</dbReference>
<evidence type="ECO:0000256" key="2">
    <source>
        <dbReference type="ARBA" id="ARBA00004489"/>
    </source>
</evidence>
<dbReference type="InterPro" id="IPR034072">
    <property type="entry name" value="R3H_Smubp-2"/>
</dbReference>
<feature type="region of interest" description="Disordered" evidence="33">
    <location>
        <begin position="751"/>
        <end position="858"/>
    </location>
</feature>
<evidence type="ECO:0000256" key="12">
    <source>
        <dbReference type="ARBA" id="ARBA00022801"/>
    </source>
</evidence>
<feature type="compositionally biased region" description="Low complexity" evidence="33">
    <location>
        <begin position="673"/>
        <end position="683"/>
    </location>
</feature>
<dbReference type="EMBL" id="RJVU01048406">
    <property type="protein sequence ID" value="ROL43266.1"/>
    <property type="molecule type" value="Genomic_DNA"/>
</dbReference>
<evidence type="ECO:0000256" key="18">
    <source>
        <dbReference type="ARBA" id="ARBA00023015"/>
    </source>
</evidence>
<name>A0A3N0YAK5_ANAGA</name>
<evidence type="ECO:0000256" key="15">
    <source>
        <dbReference type="ARBA" id="ARBA00022840"/>
    </source>
</evidence>
<evidence type="ECO:0000256" key="1">
    <source>
        <dbReference type="ARBA" id="ARBA00004123"/>
    </source>
</evidence>
<feature type="compositionally biased region" description="Basic and acidic residues" evidence="33">
    <location>
        <begin position="809"/>
        <end position="828"/>
    </location>
</feature>
<dbReference type="GO" id="GO:0030424">
    <property type="term" value="C:axon"/>
    <property type="evidence" value="ECO:0007669"/>
    <property type="project" value="UniProtKB-SubCell"/>
</dbReference>
<keyword evidence="37" id="KW-1185">Reference proteome</keyword>
<dbReference type="Pfam" id="PF01428">
    <property type="entry name" value="zf-AN1"/>
    <property type="match status" value="1"/>
</dbReference>
<proteinExistence type="inferred from homology"/>
<evidence type="ECO:0000256" key="21">
    <source>
        <dbReference type="ARBA" id="ARBA00023163"/>
    </source>
</evidence>
<dbReference type="EC" id="3.6.4.12" evidence="5"/>
<evidence type="ECO:0000256" key="3">
    <source>
        <dbReference type="ARBA" id="ARBA00004496"/>
    </source>
</evidence>
<keyword evidence="8" id="KW-0820">tRNA-binding</keyword>
<comment type="caution">
    <text evidence="36">The sequence shown here is derived from an EMBL/GenBank/DDBJ whole genome shotgun (WGS) entry which is preliminary data.</text>
</comment>
<keyword evidence="23" id="KW-0966">Cell projection</keyword>
<dbReference type="SMART" id="SM00382">
    <property type="entry name" value="AAA"/>
    <property type="match status" value="1"/>
</dbReference>
<feature type="compositionally biased region" description="Basic and acidic residues" evidence="33">
    <location>
        <begin position="951"/>
        <end position="960"/>
    </location>
</feature>
<comment type="subunit">
    <text evidence="28">Homooligomer. Interacts with RUVBL1. Interacts with RUVBL2. Interacts with GTF3C1. Interacts with ABT1. Interacts with ribosomes.</text>
</comment>
<feature type="compositionally biased region" description="Basic and acidic residues" evidence="33">
    <location>
        <begin position="640"/>
        <end position="651"/>
    </location>
</feature>
<dbReference type="GO" id="GO:0016787">
    <property type="term" value="F:hydrolase activity"/>
    <property type="evidence" value="ECO:0007669"/>
    <property type="project" value="UniProtKB-KW"/>
</dbReference>
<evidence type="ECO:0000256" key="13">
    <source>
        <dbReference type="ARBA" id="ARBA00022806"/>
    </source>
</evidence>
<dbReference type="GO" id="GO:0003677">
    <property type="term" value="F:DNA binding"/>
    <property type="evidence" value="ECO:0007669"/>
    <property type="project" value="UniProtKB-KW"/>
</dbReference>
<gene>
    <name evidence="36" type="ORF">DPX16_17087</name>
</gene>
<dbReference type="CDD" id="cd18044">
    <property type="entry name" value="DEXXQc_SMUBP2"/>
    <property type="match status" value="1"/>
</dbReference>
<evidence type="ECO:0000256" key="32">
    <source>
        <dbReference type="SAM" id="Coils"/>
    </source>
</evidence>
<feature type="compositionally biased region" description="Basic and acidic residues" evidence="33">
    <location>
        <begin position="971"/>
        <end position="988"/>
    </location>
</feature>
<dbReference type="Gene3D" id="2.40.30.270">
    <property type="match status" value="1"/>
</dbReference>
<evidence type="ECO:0000256" key="33">
    <source>
        <dbReference type="SAM" id="MobiDB-lite"/>
    </source>
</evidence>
<evidence type="ECO:0000256" key="11">
    <source>
        <dbReference type="ARBA" id="ARBA00022771"/>
    </source>
</evidence>
<dbReference type="PROSITE" id="PS51061">
    <property type="entry name" value="R3H"/>
    <property type="match status" value="1"/>
</dbReference>
<dbReference type="GO" id="GO:0000049">
    <property type="term" value="F:tRNA binding"/>
    <property type="evidence" value="ECO:0007669"/>
    <property type="project" value="UniProtKB-KW"/>
</dbReference>
<dbReference type="InterPro" id="IPR047187">
    <property type="entry name" value="SF1_C_Upf1"/>
</dbReference>
<evidence type="ECO:0000259" key="34">
    <source>
        <dbReference type="PROSITE" id="PS51039"/>
    </source>
</evidence>
<keyword evidence="12" id="KW-0378">Hydrolase</keyword>
<dbReference type="SUPFAM" id="SSF52540">
    <property type="entry name" value="P-loop containing nucleoside triphosphate hydrolases"/>
    <property type="match status" value="1"/>
</dbReference>
<dbReference type="GO" id="GO:0043139">
    <property type="term" value="F:5'-3' DNA helicase activity"/>
    <property type="evidence" value="ECO:0007669"/>
    <property type="project" value="TreeGrafter"/>
</dbReference>
<evidence type="ECO:0000256" key="24">
    <source>
        <dbReference type="ARBA" id="ARBA00023274"/>
    </source>
</evidence>
<evidence type="ECO:0000256" key="31">
    <source>
        <dbReference type="PROSITE-ProRule" id="PRU00449"/>
    </source>
</evidence>
<evidence type="ECO:0000256" key="26">
    <source>
        <dbReference type="ARBA" id="ARBA00049390"/>
    </source>
</evidence>
<dbReference type="FunFam" id="3.30.1370.50:FF:000002">
    <property type="entry name" value="Immunoglobulin mu DNA-binding protein 2"/>
    <property type="match status" value="1"/>
</dbReference>
<dbReference type="SMART" id="SM00393">
    <property type="entry name" value="R3H"/>
    <property type="match status" value="1"/>
</dbReference>
<evidence type="ECO:0000256" key="20">
    <source>
        <dbReference type="ARBA" id="ARBA00023159"/>
    </source>
</evidence>
<organism evidence="36 37">
    <name type="scientific">Anabarilius grahami</name>
    <name type="common">Kanglang fish</name>
    <name type="synonym">Barilius grahami</name>
    <dbReference type="NCBI Taxonomy" id="495550"/>
    <lineage>
        <taxon>Eukaryota</taxon>
        <taxon>Metazoa</taxon>
        <taxon>Chordata</taxon>
        <taxon>Craniata</taxon>
        <taxon>Vertebrata</taxon>
        <taxon>Euteleostomi</taxon>
        <taxon>Actinopterygii</taxon>
        <taxon>Neopterygii</taxon>
        <taxon>Teleostei</taxon>
        <taxon>Ostariophysi</taxon>
        <taxon>Cypriniformes</taxon>
        <taxon>Xenocyprididae</taxon>
        <taxon>Xenocypridinae</taxon>
        <taxon>Xenocypridinae incertae sedis</taxon>
        <taxon>Anabarilius</taxon>
    </lineage>
</organism>
<dbReference type="OrthoDB" id="6513042at2759"/>
<comment type="subcellular location">
    <subcellularLocation>
        <location evidence="2">Cell projection</location>
        <location evidence="2">Axon</location>
    </subcellularLocation>
    <subcellularLocation>
        <location evidence="3">Cytoplasm</location>
    </subcellularLocation>
    <subcellularLocation>
        <location evidence="1">Nucleus</location>
    </subcellularLocation>
</comment>
<evidence type="ECO:0000256" key="10">
    <source>
        <dbReference type="ARBA" id="ARBA00022741"/>
    </source>
</evidence>
<protein>
    <recommendedName>
        <fullName evidence="29">DNA-binding protein SMUBP-2</fullName>
        <ecNumber evidence="5">3.6.4.12</ecNumber>
        <ecNumber evidence="6">3.6.4.13</ecNumber>
    </recommendedName>
    <alternativeName>
        <fullName evidence="30">ATP-dependent helicase IGHMBP2</fullName>
    </alternativeName>
</protein>
<comment type="catalytic activity">
    <reaction evidence="25">
        <text>ATP + H2O = ADP + phosphate + H(+)</text>
        <dbReference type="Rhea" id="RHEA:13065"/>
        <dbReference type="ChEBI" id="CHEBI:15377"/>
        <dbReference type="ChEBI" id="CHEBI:15378"/>
        <dbReference type="ChEBI" id="CHEBI:30616"/>
        <dbReference type="ChEBI" id="CHEBI:43474"/>
        <dbReference type="ChEBI" id="CHEBI:456216"/>
        <dbReference type="EC" id="3.6.4.12"/>
    </reaction>
    <physiologicalReaction direction="left-to-right" evidence="25">
        <dbReference type="Rhea" id="RHEA:13066"/>
    </physiologicalReaction>
</comment>
<feature type="region of interest" description="Disordered" evidence="33">
    <location>
        <begin position="948"/>
        <end position="988"/>
    </location>
</feature>
<dbReference type="SUPFAM" id="SSF118310">
    <property type="entry name" value="AN1-like Zinc finger"/>
    <property type="match status" value="1"/>
</dbReference>
<keyword evidence="17" id="KW-0007">Acetylation</keyword>
<accession>A0A3N0YAK5</accession>
<keyword evidence="32" id="KW-0175">Coiled coil</keyword>
<dbReference type="InterPro" id="IPR027417">
    <property type="entry name" value="P-loop_NTPase"/>
</dbReference>
<dbReference type="InterPro" id="IPR041679">
    <property type="entry name" value="DNA2/NAM7-like_C"/>
</dbReference>
<keyword evidence="24" id="KW-0687">Ribonucleoprotein</keyword>
<evidence type="ECO:0000256" key="23">
    <source>
        <dbReference type="ARBA" id="ARBA00023273"/>
    </source>
</evidence>
<evidence type="ECO:0000256" key="29">
    <source>
        <dbReference type="ARBA" id="ARBA00074890"/>
    </source>
</evidence>
<dbReference type="CDD" id="cd18808">
    <property type="entry name" value="SF1_C_Upf1"/>
    <property type="match status" value="1"/>
</dbReference>
<evidence type="ECO:0000256" key="27">
    <source>
        <dbReference type="ARBA" id="ARBA00060343"/>
    </source>
</evidence>
<keyword evidence="22" id="KW-0539">Nucleus</keyword>
<dbReference type="Proteomes" id="UP000281406">
    <property type="component" value="Unassembled WGS sequence"/>
</dbReference>
<dbReference type="Gene3D" id="3.40.50.300">
    <property type="entry name" value="P-loop containing nucleotide triphosphate hydrolases"/>
    <property type="match status" value="2"/>
</dbReference>
<evidence type="ECO:0000256" key="8">
    <source>
        <dbReference type="ARBA" id="ARBA00022555"/>
    </source>
</evidence>
<keyword evidence="15" id="KW-0067">ATP-binding</keyword>
<dbReference type="Pfam" id="PF13087">
    <property type="entry name" value="AAA_12"/>
    <property type="match status" value="1"/>
</dbReference>
<dbReference type="GO" id="GO:0005634">
    <property type="term" value="C:nucleus"/>
    <property type="evidence" value="ECO:0007669"/>
    <property type="project" value="UniProtKB-SubCell"/>
</dbReference>
<keyword evidence="14" id="KW-0862">Zinc</keyword>
<dbReference type="InterPro" id="IPR041677">
    <property type="entry name" value="DNA2/NAM7_AAA_11"/>
</dbReference>
<dbReference type="NCBIfam" id="TIGR00376">
    <property type="entry name" value="IGHMBP2 family helicase"/>
    <property type="match status" value="1"/>
</dbReference>
<keyword evidence="13" id="KW-0347">Helicase</keyword>
<evidence type="ECO:0000256" key="17">
    <source>
        <dbReference type="ARBA" id="ARBA00022990"/>
    </source>
</evidence>
<keyword evidence="16" id="KW-0694">RNA-binding</keyword>
<reference evidence="36 37" key="1">
    <citation type="submission" date="2018-10" db="EMBL/GenBank/DDBJ databases">
        <title>Genome assembly for a Yunnan-Guizhou Plateau 3E fish, Anabarilius grahami (Regan), and its evolutionary and genetic applications.</title>
        <authorList>
            <person name="Jiang W."/>
        </authorList>
    </citation>
    <scope>NUCLEOTIDE SEQUENCE [LARGE SCALE GENOMIC DNA]</scope>
    <source>
        <strain evidence="36">AG-KIZ</strain>
        <tissue evidence="36">Muscle</tissue>
    </source>
</reference>
<dbReference type="GO" id="GO:0008270">
    <property type="term" value="F:zinc ion binding"/>
    <property type="evidence" value="ECO:0007669"/>
    <property type="project" value="UniProtKB-KW"/>
</dbReference>
<dbReference type="CDD" id="cd02641">
    <property type="entry name" value="R3H_Smubp-2_like"/>
    <property type="match status" value="1"/>
</dbReference>